<keyword evidence="3 4" id="KW-0808">Transferase</keyword>
<feature type="domain" description="Aminotransferase class I/classII large" evidence="5">
    <location>
        <begin position="26"/>
        <end position="376"/>
    </location>
</feature>
<dbReference type="Pfam" id="PF00155">
    <property type="entry name" value="Aminotran_1_2"/>
    <property type="match status" value="1"/>
</dbReference>
<dbReference type="InterPro" id="IPR019880">
    <property type="entry name" value="OxyQ"/>
</dbReference>
<dbReference type="EMBL" id="JAKGSG010000018">
    <property type="protein sequence ID" value="MCF4120229.1"/>
    <property type="molecule type" value="Genomic_DNA"/>
</dbReference>
<evidence type="ECO:0000313" key="6">
    <source>
        <dbReference type="EMBL" id="MCF4120229.1"/>
    </source>
</evidence>
<keyword evidence="2 4" id="KW-0032">Aminotransferase</keyword>
<dbReference type="PROSITE" id="PS00105">
    <property type="entry name" value="AA_TRANSFER_CLASS_1"/>
    <property type="match status" value="1"/>
</dbReference>
<protein>
    <recommendedName>
        <fullName evidence="4">Aminotransferase</fullName>
        <ecNumber evidence="4">2.6.1.-</ecNumber>
    </recommendedName>
</protein>
<dbReference type="Gene3D" id="3.40.640.10">
    <property type="entry name" value="Type I PLP-dependent aspartate aminotransferase-like (Major domain)"/>
    <property type="match status" value="1"/>
</dbReference>
<evidence type="ECO:0000259" key="5">
    <source>
        <dbReference type="Pfam" id="PF00155"/>
    </source>
</evidence>
<dbReference type="InterPro" id="IPR015424">
    <property type="entry name" value="PyrdxlP-dep_Trfase"/>
</dbReference>
<dbReference type="PANTHER" id="PTHR42832">
    <property type="entry name" value="AMINO ACID AMINOTRANSFERASE"/>
    <property type="match status" value="1"/>
</dbReference>
<evidence type="ECO:0000313" key="7">
    <source>
        <dbReference type="Proteomes" id="UP001165405"/>
    </source>
</evidence>
<keyword evidence="7" id="KW-1185">Reference proteome</keyword>
<dbReference type="GO" id="GO:0030170">
    <property type="term" value="F:pyridoxal phosphate binding"/>
    <property type="evidence" value="ECO:0007669"/>
    <property type="project" value="InterPro"/>
</dbReference>
<reference evidence="6" key="1">
    <citation type="submission" date="2022-01" db="EMBL/GenBank/DDBJ databases">
        <title>Antribacter sp. nov., isolated from Guizhou of China.</title>
        <authorList>
            <person name="Chengliang C."/>
            <person name="Ya Z."/>
        </authorList>
    </citation>
    <scope>NUCLEOTIDE SEQUENCE</scope>
    <source>
        <strain evidence="6">KLBMP 9083</strain>
    </source>
</reference>
<dbReference type="InterPro" id="IPR004839">
    <property type="entry name" value="Aminotransferase_I/II_large"/>
</dbReference>
<comment type="similarity">
    <text evidence="4">Belongs to the class-I pyridoxal-phosphate-dependent aminotransferase family.</text>
</comment>
<dbReference type="NCBIfam" id="TIGR03539">
    <property type="entry name" value="DapC_actino"/>
    <property type="match status" value="1"/>
</dbReference>
<proteinExistence type="inferred from homology"/>
<dbReference type="Gene3D" id="3.90.1150.10">
    <property type="entry name" value="Aspartate Aminotransferase, domain 1"/>
    <property type="match status" value="1"/>
</dbReference>
<dbReference type="PANTHER" id="PTHR42832:SF3">
    <property type="entry name" value="L-GLUTAMINE--4-(METHYLSULFANYL)-2-OXOBUTANOATE AMINOTRANSFERASE"/>
    <property type="match status" value="1"/>
</dbReference>
<dbReference type="AlphaFoldDB" id="A0AA41QB69"/>
<organism evidence="6 7">
    <name type="scientific">Antribacter soli</name>
    <dbReference type="NCBI Taxonomy" id="2910976"/>
    <lineage>
        <taxon>Bacteria</taxon>
        <taxon>Bacillati</taxon>
        <taxon>Actinomycetota</taxon>
        <taxon>Actinomycetes</taxon>
        <taxon>Micrococcales</taxon>
        <taxon>Promicromonosporaceae</taxon>
        <taxon>Antribacter</taxon>
    </lineage>
</organism>
<dbReference type="InterPro" id="IPR015421">
    <property type="entry name" value="PyrdxlP-dep_Trfase_major"/>
</dbReference>
<evidence type="ECO:0000256" key="3">
    <source>
        <dbReference type="ARBA" id="ARBA00022679"/>
    </source>
</evidence>
<dbReference type="SUPFAM" id="SSF53383">
    <property type="entry name" value="PLP-dependent transferases"/>
    <property type="match status" value="1"/>
</dbReference>
<gene>
    <name evidence="6" type="primary">dapC</name>
    <name evidence="6" type="ORF">L1785_04475</name>
</gene>
<evidence type="ECO:0000256" key="4">
    <source>
        <dbReference type="RuleBase" id="RU000481"/>
    </source>
</evidence>
<sequence length="379" mass="39123">MRDLAYPWDTLAALTATAKAHAGGLVDLSMGTPVDPTPDVVRRALEAASDAPGYPLTAGTPALRRAVVDWFARRRGVPGLDPAAVLPTIGSKELVGLLPSLLRLGPGDVVVHPAVAYPTYEAGIRAAGATPLATDDVAEWAGRPDVKMVWVNSPGNPTGRVLPADGLREVVEAARRTGAVVVSDECYAELAWEEPWDAEGVPSVLDPRVSGGSHEGLLAAYSLSKQSNIAGYRAAFLAGDPALVADLLATRKHLGLIVPAPVQAAMVAALDDDAHVAAQKAVYGARRLSLAAAFEKAGLVVDRSEAGLYLWITTPDDGPVPGGDDPSGVGHRVAAWLAERGILVAPGSLYGPGGEAHVRVALTASDAAISDAVVRITLT</sequence>
<name>A0AA41QB69_9MICO</name>
<dbReference type="EC" id="2.6.1.-" evidence="4"/>
<dbReference type="Proteomes" id="UP001165405">
    <property type="component" value="Unassembled WGS sequence"/>
</dbReference>
<dbReference type="InterPro" id="IPR050881">
    <property type="entry name" value="LL-DAP_aminotransferase"/>
</dbReference>
<dbReference type="InterPro" id="IPR004838">
    <property type="entry name" value="NHTrfase_class1_PyrdxlP-BS"/>
</dbReference>
<dbReference type="InterPro" id="IPR015422">
    <property type="entry name" value="PyrdxlP-dep_Trfase_small"/>
</dbReference>
<comment type="cofactor">
    <cofactor evidence="1 4">
        <name>pyridoxal 5'-phosphate</name>
        <dbReference type="ChEBI" id="CHEBI:597326"/>
    </cofactor>
</comment>
<dbReference type="GO" id="GO:0008483">
    <property type="term" value="F:transaminase activity"/>
    <property type="evidence" value="ECO:0007669"/>
    <property type="project" value="UniProtKB-KW"/>
</dbReference>
<evidence type="ECO:0000256" key="1">
    <source>
        <dbReference type="ARBA" id="ARBA00001933"/>
    </source>
</evidence>
<comment type="caution">
    <text evidence="6">The sequence shown here is derived from an EMBL/GenBank/DDBJ whole genome shotgun (WGS) entry which is preliminary data.</text>
</comment>
<accession>A0AA41QB69</accession>
<evidence type="ECO:0000256" key="2">
    <source>
        <dbReference type="ARBA" id="ARBA00022576"/>
    </source>
</evidence>
<dbReference type="CDD" id="cd00609">
    <property type="entry name" value="AAT_like"/>
    <property type="match status" value="1"/>
</dbReference>